<evidence type="ECO:0000313" key="1">
    <source>
        <dbReference type="EMBL" id="KKL12488.1"/>
    </source>
</evidence>
<comment type="caution">
    <text evidence="1">The sequence shown here is derived from an EMBL/GenBank/DDBJ whole genome shotgun (WGS) entry which is preliminary data.</text>
</comment>
<dbReference type="EMBL" id="LAZR01041234">
    <property type="protein sequence ID" value="KKL12488.1"/>
    <property type="molecule type" value="Genomic_DNA"/>
</dbReference>
<reference evidence="1" key="1">
    <citation type="journal article" date="2015" name="Nature">
        <title>Complex archaea that bridge the gap between prokaryotes and eukaryotes.</title>
        <authorList>
            <person name="Spang A."/>
            <person name="Saw J.H."/>
            <person name="Jorgensen S.L."/>
            <person name="Zaremba-Niedzwiedzka K."/>
            <person name="Martijn J."/>
            <person name="Lind A.E."/>
            <person name="van Eijk R."/>
            <person name="Schleper C."/>
            <person name="Guy L."/>
            <person name="Ettema T.J."/>
        </authorList>
    </citation>
    <scope>NUCLEOTIDE SEQUENCE</scope>
</reference>
<sequence length="369" mass="44189">MQEFKVNEYISLKLENNDTVLYLNRERFRQCSHVLTTINANEIEKVNLLESVDEIKQISEKNFPVKISPEVKYFVHCSNLQAWAENNYDTRMLHSNLSFLLLRKLYEIGDPLAKKYFKEEIYKRLESGYENVIIYLIQNQYLSYFDRAELHSLFFDENDNLKKFFIKFSHEEKTEKSIFFPVLQKLTEAGDPLAKKVFKEEIYKRLESGSINIFTYLSNENYSNYLSIDEVFYALEKTKLGFMKIMEKLMENEVKDAIKRQDIVFEFNLMYRIKNYGKNKFIELLNFTLNNLNAYILWYLCDLEYLEYLELDKLKRYLIPSKLLNLIDKMEDLGDVEDSGRKNTKRMLSVFGEIIDDILKEKLHELGYQ</sequence>
<dbReference type="AlphaFoldDB" id="A0A0F9DKE9"/>
<organism evidence="1">
    <name type="scientific">marine sediment metagenome</name>
    <dbReference type="NCBI Taxonomy" id="412755"/>
    <lineage>
        <taxon>unclassified sequences</taxon>
        <taxon>metagenomes</taxon>
        <taxon>ecological metagenomes</taxon>
    </lineage>
</organism>
<accession>A0A0F9DKE9</accession>
<gene>
    <name evidence="1" type="ORF">LCGC14_2535260</name>
</gene>
<name>A0A0F9DKE9_9ZZZZ</name>
<proteinExistence type="predicted"/>
<protein>
    <submittedName>
        <fullName evidence="1">Uncharacterized protein</fullName>
    </submittedName>
</protein>